<keyword evidence="6 13" id="KW-0227">DNA damage</keyword>
<dbReference type="HAMAP" id="MF_00034">
    <property type="entry name" value="RuvC"/>
    <property type="match status" value="1"/>
</dbReference>
<evidence type="ECO:0000256" key="10">
    <source>
        <dbReference type="ARBA" id="ARBA00023172"/>
    </source>
</evidence>
<evidence type="ECO:0000256" key="8">
    <source>
        <dbReference type="ARBA" id="ARBA00022842"/>
    </source>
</evidence>
<dbReference type="NCBIfam" id="TIGR00228">
    <property type="entry name" value="ruvC"/>
    <property type="match status" value="1"/>
</dbReference>
<evidence type="ECO:0000313" key="15">
    <source>
        <dbReference type="EMBL" id="QHO63616.1"/>
    </source>
</evidence>
<comment type="subunit">
    <text evidence="13">Homodimer which binds Holliday junction (HJ) DNA. The HJ becomes 2-fold symmetrical on binding to RuvC with unstacked arms; it has a different conformation from HJ DNA in complex with RuvA. In the full resolvosome a probable DNA-RuvA(4)-RuvB(12)-RuvC(2) complex forms which resolves the HJ.</text>
</comment>
<dbReference type="GO" id="GO:0006310">
    <property type="term" value="P:DNA recombination"/>
    <property type="evidence" value="ECO:0007669"/>
    <property type="project" value="UniProtKB-UniRule"/>
</dbReference>
<dbReference type="GO" id="GO:0000287">
    <property type="term" value="F:magnesium ion binding"/>
    <property type="evidence" value="ECO:0007669"/>
    <property type="project" value="UniProtKB-UniRule"/>
</dbReference>
<keyword evidence="10 13" id="KW-0233">DNA recombination</keyword>
<dbReference type="PRINTS" id="PR00696">
    <property type="entry name" value="RSOLVASERUVC"/>
</dbReference>
<evidence type="ECO:0000256" key="14">
    <source>
        <dbReference type="NCBIfam" id="TIGR00228"/>
    </source>
</evidence>
<feature type="active site" evidence="13">
    <location>
        <position position="67"/>
    </location>
</feature>
<dbReference type="RefSeq" id="WP_161931989.1">
    <property type="nucleotide sequence ID" value="NZ_CP047901.1"/>
</dbReference>
<evidence type="ECO:0000256" key="4">
    <source>
        <dbReference type="ARBA" id="ARBA00022723"/>
    </source>
</evidence>
<keyword evidence="4 13" id="KW-0479">Metal-binding</keyword>
<keyword evidence="8 13" id="KW-0460">Magnesium</keyword>
<dbReference type="GO" id="GO:0005737">
    <property type="term" value="C:cytoplasm"/>
    <property type="evidence" value="ECO:0007669"/>
    <property type="project" value="UniProtKB-SubCell"/>
</dbReference>
<dbReference type="InterPro" id="IPR036397">
    <property type="entry name" value="RNaseH_sf"/>
</dbReference>
<organism evidence="15 16">
    <name type="scientific">Candidatus Chazhemtobacterium aquaticus</name>
    <dbReference type="NCBI Taxonomy" id="2715735"/>
    <lineage>
        <taxon>Bacteria</taxon>
        <taxon>Candidatus Chazhemtobacteraceae</taxon>
        <taxon>Candidatus Chazhemtobacterium</taxon>
    </lineage>
</organism>
<evidence type="ECO:0000256" key="6">
    <source>
        <dbReference type="ARBA" id="ARBA00022763"/>
    </source>
</evidence>
<dbReference type="EC" id="3.1.21.10" evidence="13 14"/>
<feature type="active site" evidence="13">
    <location>
        <position position="7"/>
    </location>
</feature>
<keyword evidence="16" id="KW-1185">Reference proteome</keyword>
<feature type="binding site" evidence="13">
    <location>
        <position position="67"/>
    </location>
    <ligand>
        <name>Mg(2+)</name>
        <dbReference type="ChEBI" id="CHEBI:18420"/>
        <label>2</label>
    </ligand>
</feature>
<name>A0A857N695_9BACT</name>
<evidence type="ECO:0000256" key="11">
    <source>
        <dbReference type="ARBA" id="ARBA00023204"/>
    </source>
</evidence>
<dbReference type="Gene3D" id="3.30.420.10">
    <property type="entry name" value="Ribonuclease H-like superfamily/Ribonuclease H"/>
    <property type="match status" value="1"/>
</dbReference>
<evidence type="ECO:0000256" key="1">
    <source>
        <dbReference type="ARBA" id="ARBA00009518"/>
    </source>
</evidence>
<dbReference type="CDD" id="cd16962">
    <property type="entry name" value="RuvC"/>
    <property type="match status" value="1"/>
</dbReference>
<feature type="binding site" evidence="13">
    <location>
        <position position="140"/>
    </location>
    <ligand>
        <name>Mg(2+)</name>
        <dbReference type="ChEBI" id="CHEBI:18420"/>
        <label>1</label>
    </ligand>
</feature>
<comment type="subcellular location">
    <subcellularLocation>
        <location evidence="13">Cytoplasm</location>
    </subcellularLocation>
</comment>
<reference evidence="16" key="1">
    <citation type="journal article" date="2020" name="Microorganisms">
        <title>Complete Genome of a Member of a New Bacterial Lineage in the Microgenomates Group Reveals an Unusual Nucleotide Composition Disparity Between Two Strands of DNA and Limited Metabolic Potential.</title>
        <authorList>
            <person name="Kadnikov V.V."/>
            <person name="Mardanov A.V."/>
            <person name="Beletsky A.V."/>
            <person name="Karnachuk O.V."/>
            <person name="Ravin N.V."/>
        </authorList>
    </citation>
    <scope>NUCLEOTIDE SEQUENCE [LARGE SCALE GENOMIC DNA]</scope>
</reference>
<dbReference type="FunFam" id="3.30.420.10:FF:000002">
    <property type="entry name" value="Crossover junction endodeoxyribonuclease RuvC"/>
    <property type="match status" value="1"/>
</dbReference>
<proteinExistence type="inferred from homology"/>
<comment type="cofactor">
    <cofactor evidence="13">
        <name>Mg(2+)</name>
        <dbReference type="ChEBI" id="CHEBI:18420"/>
    </cofactor>
    <text evidence="13">Binds 2 Mg(2+) ion per subunit.</text>
</comment>
<dbReference type="EMBL" id="CP047901">
    <property type="protein sequence ID" value="QHO63616.1"/>
    <property type="molecule type" value="Genomic_DNA"/>
</dbReference>
<evidence type="ECO:0000256" key="9">
    <source>
        <dbReference type="ARBA" id="ARBA00023125"/>
    </source>
</evidence>
<accession>A0A857N695</accession>
<dbReference type="GO" id="GO:0048476">
    <property type="term" value="C:Holliday junction resolvase complex"/>
    <property type="evidence" value="ECO:0007669"/>
    <property type="project" value="UniProtKB-UniRule"/>
</dbReference>
<keyword evidence="5 13" id="KW-0255">Endonuclease</keyword>
<dbReference type="InterPro" id="IPR002176">
    <property type="entry name" value="X-over_junc_endoDNase_RuvC"/>
</dbReference>
<dbReference type="InterPro" id="IPR012337">
    <property type="entry name" value="RNaseH-like_sf"/>
</dbReference>
<evidence type="ECO:0000256" key="2">
    <source>
        <dbReference type="ARBA" id="ARBA00022490"/>
    </source>
</evidence>
<evidence type="ECO:0000256" key="3">
    <source>
        <dbReference type="ARBA" id="ARBA00022722"/>
    </source>
</evidence>
<dbReference type="KEGG" id="caqa:MICH65_0635"/>
<evidence type="ECO:0000313" key="16">
    <source>
        <dbReference type="Proteomes" id="UP000463983"/>
    </source>
</evidence>
<dbReference type="PANTHER" id="PTHR30194">
    <property type="entry name" value="CROSSOVER JUNCTION ENDODEOXYRIBONUCLEASE RUVC"/>
    <property type="match status" value="1"/>
</dbReference>
<dbReference type="PROSITE" id="PS01321">
    <property type="entry name" value="RUVC"/>
    <property type="match status" value="1"/>
</dbReference>
<dbReference type="GO" id="GO:0008821">
    <property type="term" value="F:crossover junction DNA endonuclease activity"/>
    <property type="evidence" value="ECO:0007669"/>
    <property type="project" value="UniProtKB-UniRule"/>
</dbReference>
<keyword evidence="3 13" id="KW-0540">Nuclease</keyword>
<keyword evidence="9 13" id="KW-0238">DNA-binding</keyword>
<evidence type="ECO:0000256" key="13">
    <source>
        <dbReference type="HAMAP-Rule" id="MF_00034"/>
    </source>
</evidence>
<feature type="binding site" evidence="13">
    <location>
        <position position="7"/>
    </location>
    <ligand>
        <name>Mg(2+)</name>
        <dbReference type="ChEBI" id="CHEBI:18420"/>
        <label>1</label>
    </ligand>
</feature>
<dbReference type="Pfam" id="PF02075">
    <property type="entry name" value="RuvC"/>
    <property type="match status" value="1"/>
</dbReference>
<protein>
    <recommendedName>
        <fullName evidence="13 14">Crossover junction endodeoxyribonuclease RuvC</fullName>
        <ecNumber evidence="13 14">3.1.21.10</ecNumber>
    </recommendedName>
    <alternativeName>
        <fullName evidence="13">Holliday junction nuclease RuvC</fullName>
    </alternativeName>
    <alternativeName>
        <fullName evidence="13">Holliday junction resolvase RuvC</fullName>
    </alternativeName>
</protein>
<dbReference type="GO" id="GO:0006281">
    <property type="term" value="P:DNA repair"/>
    <property type="evidence" value="ECO:0007669"/>
    <property type="project" value="UniProtKB-UniRule"/>
</dbReference>
<keyword evidence="7 13" id="KW-0378">Hydrolase</keyword>
<evidence type="ECO:0000256" key="12">
    <source>
        <dbReference type="ARBA" id="ARBA00029354"/>
    </source>
</evidence>
<dbReference type="NCBIfam" id="NF000711">
    <property type="entry name" value="PRK00039.2-1"/>
    <property type="match status" value="1"/>
</dbReference>
<gene>
    <name evidence="13" type="primary">ruvC</name>
    <name evidence="15" type="ORF">MICH65_0635</name>
</gene>
<dbReference type="GO" id="GO:0003677">
    <property type="term" value="F:DNA binding"/>
    <property type="evidence" value="ECO:0007669"/>
    <property type="project" value="UniProtKB-KW"/>
</dbReference>
<feature type="active site" evidence="13">
    <location>
        <position position="140"/>
    </location>
</feature>
<evidence type="ECO:0000256" key="7">
    <source>
        <dbReference type="ARBA" id="ARBA00022801"/>
    </source>
</evidence>
<comment type="catalytic activity">
    <reaction evidence="12 13">
        <text>Endonucleolytic cleavage at a junction such as a reciprocal single-stranded crossover between two homologous DNA duplexes (Holliday junction).</text>
        <dbReference type="EC" id="3.1.21.10"/>
    </reaction>
</comment>
<sequence length="160" mass="17420">MRILGIDPGTGRTGWGVLDKNGGKERMVAYGCFETKANSELVERLELIYKRIGELIDEYKPDEVAVEDLFFATNAKTAMSVGQARGVVLLAGRHKKLPIYSYTPLQVKSAVTGYGKADKKQVELMVVRILGLKETPKPDDAADALAVALTHGSVNSRLKA</sequence>
<dbReference type="SUPFAM" id="SSF53098">
    <property type="entry name" value="Ribonuclease H-like"/>
    <property type="match status" value="1"/>
</dbReference>
<dbReference type="PANTHER" id="PTHR30194:SF3">
    <property type="entry name" value="CROSSOVER JUNCTION ENDODEOXYRIBONUCLEASE RUVC"/>
    <property type="match status" value="1"/>
</dbReference>
<keyword evidence="2 13" id="KW-0963">Cytoplasm</keyword>
<dbReference type="Proteomes" id="UP000463983">
    <property type="component" value="Chromosome"/>
</dbReference>
<keyword evidence="11 13" id="KW-0234">DNA repair</keyword>
<dbReference type="InterPro" id="IPR020563">
    <property type="entry name" value="X-over_junc_endoDNase_Mg_BS"/>
</dbReference>
<comment type="function">
    <text evidence="13">The RuvA-RuvB-RuvC complex processes Holliday junction (HJ) DNA during genetic recombination and DNA repair. Endonuclease that resolves HJ intermediates. Cleaves cruciform DNA by making single-stranded nicks across the HJ at symmetrical positions within the homologous arms, yielding a 5'-phosphate and a 3'-hydroxyl group; requires a central core of homology in the junction. The consensus cleavage sequence is 5'-(A/T)TT(C/G)-3'. Cleavage occurs on the 3'-side of the TT dinucleotide at the point of strand exchange. HJ branch migration catalyzed by RuvA-RuvB allows RuvC to scan DNA until it finds its consensus sequence, where it cleaves and resolves the cruciform DNA.</text>
</comment>
<comment type="similarity">
    <text evidence="1 13">Belongs to the RuvC family.</text>
</comment>
<evidence type="ECO:0000256" key="5">
    <source>
        <dbReference type="ARBA" id="ARBA00022759"/>
    </source>
</evidence>
<dbReference type="AlphaFoldDB" id="A0A857N695"/>